<evidence type="ECO:0000313" key="6">
    <source>
        <dbReference type="EMBL" id="MBF4692009.1"/>
    </source>
</evidence>
<name>A0ABR9ZNJ6_9FIRM</name>
<dbReference type="PANTHER" id="PTHR43133:SF60">
    <property type="entry name" value="RNA POLYMERASE SIGMA FACTOR SIGV"/>
    <property type="match status" value="1"/>
</dbReference>
<keyword evidence="2" id="KW-0805">Transcription regulation</keyword>
<dbReference type="InterPro" id="IPR036388">
    <property type="entry name" value="WH-like_DNA-bd_sf"/>
</dbReference>
<sequence>MYHLYSKELFAISNSILNDPHEAEDVVQSAFIKVTPYIHKNLDVKCNKTRGLIVIIVKNLSFNVYSRRKLYNMANIQELENVLEDNDDFSPESVVLRLDQNKEIAQKLALVKEEYAEIMTLKYVHELTNTEISELLSITESSVRSKLHRAKKALQKILGGVDYERE</sequence>
<dbReference type="Gene3D" id="1.10.1740.10">
    <property type="match status" value="1"/>
</dbReference>
<dbReference type="InterPro" id="IPR013324">
    <property type="entry name" value="RNA_pol_sigma_r3/r4-like"/>
</dbReference>
<dbReference type="InterPro" id="IPR039425">
    <property type="entry name" value="RNA_pol_sigma-70-like"/>
</dbReference>
<evidence type="ECO:0000313" key="7">
    <source>
        <dbReference type="Proteomes" id="UP000614200"/>
    </source>
</evidence>
<reference evidence="6 7" key="1">
    <citation type="submission" date="2020-11" db="EMBL/GenBank/DDBJ databases">
        <title>Fusibacter basophilias sp. nov.</title>
        <authorList>
            <person name="Qiu D."/>
        </authorList>
    </citation>
    <scope>NUCLEOTIDE SEQUENCE [LARGE SCALE GENOMIC DNA]</scope>
    <source>
        <strain evidence="6 7">Q10-2</strain>
    </source>
</reference>
<dbReference type="NCBIfam" id="TIGR02937">
    <property type="entry name" value="sigma70-ECF"/>
    <property type="match status" value="1"/>
</dbReference>
<dbReference type="CDD" id="cd06171">
    <property type="entry name" value="Sigma70_r4"/>
    <property type="match status" value="1"/>
</dbReference>
<dbReference type="Gene3D" id="1.10.10.10">
    <property type="entry name" value="Winged helix-like DNA-binding domain superfamily/Winged helix DNA-binding domain"/>
    <property type="match status" value="1"/>
</dbReference>
<evidence type="ECO:0000256" key="2">
    <source>
        <dbReference type="ARBA" id="ARBA00023015"/>
    </source>
</evidence>
<dbReference type="SUPFAM" id="SSF88659">
    <property type="entry name" value="Sigma3 and sigma4 domains of RNA polymerase sigma factors"/>
    <property type="match status" value="1"/>
</dbReference>
<gene>
    <name evidence="6" type="ORF">ISU02_02710</name>
</gene>
<keyword evidence="4" id="KW-0804">Transcription</keyword>
<dbReference type="RefSeq" id="WP_194700234.1">
    <property type="nucleotide sequence ID" value="NZ_JADKNH010000001.1"/>
</dbReference>
<organism evidence="6 7">
    <name type="scientific">Fusibacter ferrireducens</name>
    <dbReference type="NCBI Taxonomy" id="2785058"/>
    <lineage>
        <taxon>Bacteria</taxon>
        <taxon>Bacillati</taxon>
        <taxon>Bacillota</taxon>
        <taxon>Clostridia</taxon>
        <taxon>Eubacteriales</taxon>
        <taxon>Eubacteriales Family XII. Incertae Sedis</taxon>
        <taxon>Fusibacter</taxon>
    </lineage>
</organism>
<dbReference type="SUPFAM" id="SSF88946">
    <property type="entry name" value="Sigma2 domain of RNA polymerase sigma factors"/>
    <property type="match status" value="1"/>
</dbReference>
<keyword evidence="7" id="KW-1185">Reference proteome</keyword>
<proteinExistence type="inferred from homology"/>
<dbReference type="InterPro" id="IPR014284">
    <property type="entry name" value="RNA_pol_sigma-70_dom"/>
</dbReference>
<dbReference type="Pfam" id="PF08281">
    <property type="entry name" value="Sigma70_r4_2"/>
    <property type="match status" value="1"/>
</dbReference>
<evidence type="ECO:0000256" key="4">
    <source>
        <dbReference type="ARBA" id="ARBA00023163"/>
    </source>
</evidence>
<accession>A0ABR9ZNJ6</accession>
<dbReference type="EMBL" id="JADKNH010000001">
    <property type="protein sequence ID" value="MBF4692009.1"/>
    <property type="molecule type" value="Genomic_DNA"/>
</dbReference>
<comment type="caution">
    <text evidence="6">The sequence shown here is derived from an EMBL/GenBank/DDBJ whole genome shotgun (WGS) entry which is preliminary data.</text>
</comment>
<dbReference type="InterPro" id="IPR013249">
    <property type="entry name" value="RNA_pol_sigma70_r4_t2"/>
</dbReference>
<evidence type="ECO:0000259" key="5">
    <source>
        <dbReference type="Pfam" id="PF08281"/>
    </source>
</evidence>
<dbReference type="PANTHER" id="PTHR43133">
    <property type="entry name" value="RNA POLYMERASE ECF-TYPE SIGMA FACTO"/>
    <property type="match status" value="1"/>
</dbReference>
<protein>
    <submittedName>
        <fullName evidence="6">Sigma-70 family RNA polymerase sigma factor</fullName>
    </submittedName>
</protein>
<evidence type="ECO:0000256" key="1">
    <source>
        <dbReference type="ARBA" id="ARBA00010641"/>
    </source>
</evidence>
<dbReference type="Proteomes" id="UP000614200">
    <property type="component" value="Unassembled WGS sequence"/>
</dbReference>
<keyword evidence="3" id="KW-0731">Sigma factor</keyword>
<feature type="domain" description="RNA polymerase sigma factor 70 region 4 type 2" evidence="5">
    <location>
        <begin position="103"/>
        <end position="154"/>
    </location>
</feature>
<dbReference type="InterPro" id="IPR013325">
    <property type="entry name" value="RNA_pol_sigma_r2"/>
</dbReference>
<evidence type="ECO:0000256" key="3">
    <source>
        <dbReference type="ARBA" id="ARBA00023082"/>
    </source>
</evidence>
<comment type="similarity">
    <text evidence="1">Belongs to the sigma-70 factor family. ECF subfamily.</text>
</comment>